<dbReference type="Proteomes" id="UP000245207">
    <property type="component" value="Unassembled WGS sequence"/>
</dbReference>
<reference evidence="1 2" key="1">
    <citation type="journal article" date="2018" name="Mol. Plant">
        <title>The genome of Artemisia annua provides insight into the evolution of Asteraceae family and artemisinin biosynthesis.</title>
        <authorList>
            <person name="Shen Q."/>
            <person name="Zhang L."/>
            <person name="Liao Z."/>
            <person name="Wang S."/>
            <person name="Yan T."/>
            <person name="Shi P."/>
            <person name="Liu M."/>
            <person name="Fu X."/>
            <person name="Pan Q."/>
            <person name="Wang Y."/>
            <person name="Lv Z."/>
            <person name="Lu X."/>
            <person name="Zhang F."/>
            <person name="Jiang W."/>
            <person name="Ma Y."/>
            <person name="Chen M."/>
            <person name="Hao X."/>
            <person name="Li L."/>
            <person name="Tang Y."/>
            <person name="Lv G."/>
            <person name="Zhou Y."/>
            <person name="Sun X."/>
            <person name="Brodelius P.E."/>
            <person name="Rose J.K.C."/>
            <person name="Tang K."/>
        </authorList>
    </citation>
    <scope>NUCLEOTIDE SEQUENCE [LARGE SCALE GENOMIC DNA]</scope>
    <source>
        <strain evidence="2">cv. Huhao1</strain>
        <tissue evidence="1">Leaf</tissue>
    </source>
</reference>
<dbReference type="EMBL" id="PKPP01004140">
    <property type="protein sequence ID" value="PWA65890.1"/>
    <property type="molecule type" value="Genomic_DNA"/>
</dbReference>
<protein>
    <submittedName>
        <fullName evidence="1">Uncharacterized protein</fullName>
    </submittedName>
</protein>
<dbReference type="OrthoDB" id="1935413at2759"/>
<dbReference type="AlphaFoldDB" id="A0A2U1MXB9"/>
<dbReference type="STRING" id="35608.A0A2U1MXB9"/>
<accession>A0A2U1MXB9</accession>
<evidence type="ECO:0000313" key="2">
    <source>
        <dbReference type="Proteomes" id="UP000245207"/>
    </source>
</evidence>
<keyword evidence="2" id="KW-1185">Reference proteome</keyword>
<proteinExistence type="predicted"/>
<sequence length="105" mass="12337">MRSGSSGRNLFDVFEQFFGGGGFGAFWCRETRQKIATAVQQTWDRRHLTCRMIAHCHREWLDLIAEASRNGLYGKEELQWNSYGIMSKQLDKGFRERIESRKKKC</sequence>
<dbReference type="PANTHER" id="PTHR34199">
    <property type="entry name" value="NUMOD3 MOTIF FAMILY PROTEIN, EXPRESSED"/>
    <property type="match status" value="1"/>
</dbReference>
<dbReference type="PANTHER" id="PTHR34199:SF2">
    <property type="entry name" value="NUMOD3 MOTIF FAMILY PROTEIN, EXPRESSED"/>
    <property type="match status" value="1"/>
</dbReference>
<gene>
    <name evidence="1" type="ORF">CTI12_AA330880</name>
</gene>
<organism evidence="1 2">
    <name type="scientific">Artemisia annua</name>
    <name type="common">Sweet wormwood</name>
    <dbReference type="NCBI Taxonomy" id="35608"/>
    <lineage>
        <taxon>Eukaryota</taxon>
        <taxon>Viridiplantae</taxon>
        <taxon>Streptophyta</taxon>
        <taxon>Embryophyta</taxon>
        <taxon>Tracheophyta</taxon>
        <taxon>Spermatophyta</taxon>
        <taxon>Magnoliopsida</taxon>
        <taxon>eudicotyledons</taxon>
        <taxon>Gunneridae</taxon>
        <taxon>Pentapetalae</taxon>
        <taxon>asterids</taxon>
        <taxon>campanulids</taxon>
        <taxon>Asterales</taxon>
        <taxon>Asteraceae</taxon>
        <taxon>Asteroideae</taxon>
        <taxon>Anthemideae</taxon>
        <taxon>Artemisiinae</taxon>
        <taxon>Artemisia</taxon>
    </lineage>
</organism>
<evidence type="ECO:0000313" key="1">
    <source>
        <dbReference type="EMBL" id="PWA65890.1"/>
    </source>
</evidence>
<name>A0A2U1MXB9_ARTAN</name>
<comment type="caution">
    <text evidence="1">The sequence shown here is derived from an EMBL/GenBank/DDBJ whole genome shotgun (WGS) entry which is preliminary data.</text>
</comment>